<dbReference type="Pfam" id="PF01124">
    <property type="entry name" value="MAPEG"/>
    <property type="match status" value="1"/>
</dbReference>
<reference evidence="6 7" key="1">
    <citation type="journal article" date="2023" name="PLoS ONE">
        <title>Cytospora paraplurivora sp. nov. isolated from orchards with fruit tree decline syndrome in Ontario, Canada.</title>
        <authorList>
            <person name="Ilyukhin E."/>
            <person name="Nguyen H.D.T."/>
            <person name="Castle A.J."/>
            <person name="Ellouze W."/>
        </authorList>
    </citation>
    <scope>NUCLEOTIDE SEQUENCE [LARGE SCALE GENOMIC DNA]</scope>
    <source>
        <strain evidence="6 7">FDS-564</strain>
    </source>
</reference>
<comment type="caution">
    <text evidence="6">The sequence shown here is derived from an EMBL/GenBank/DDBJ whole genome shotgun (WGS) entry which is preliminary data.</text>
</comment>
<dbReference type="InterPro" id="IPR023352">
    <property type="entry name" value="MAPEG-like_dom_sf"/>
</dbReference>
<proteinExistence type="predicted"/>
<sequence>MVVVEIPNDYGYVLLAATSTFFVNFWHGMQTVKARKASGVTYPNAYAPASEATQGTPGFKLNCAQRAHSNFVENLTPFLATLFIAGVRYPIAAAGLGFGWLAFRVLYTIGYLSKSGPKGRGIGYVGALFSGMGLALAAGWTAVKLIQGQ</sequence>
<feature type="transmembrane region" description="Helical" evidence="5">
    <location>
        <begin position="78"/>
        <end position="102"/>
    </location>
</feature>
<keyword evidence="3 5" id="KW-1133">Transmembrane helix</keyword>
<accession>A0AAN9ULC4</accession>
<feature type="transmembrane region" description="Helical" evidence="5">
    <location>
        <begin position="12"/>
        <end position="29"/>
    </location>
</feature>
<dbReference type="SUPFAM" id="SSF161084">
    <property type="entry name" value="MAPEG domain-like"/>
    <property type="match status" value="1"/>
</dbReference>
<dbReference type="Gene3D" id="1.20.120.550">
    <property type="entry name" value="Membrane associated eicosanoid/glutathione metabolism-like domain"/>
    <property type="match status" value="1"/>
</dbReference>
<keyword evidence="7" id="KW-1185">Reference proteome</keyword>
<dbReference type="InterPro" id="IPR050997">
    <property type="entry name" value="MAPEG"/>
</dbReference>
<organism evidence="6 7">
    <name type="scientific">Cytospora paraplurivora</name>
    <dbReference type="NCBI Taxonomy" id="2898453"/>
    <lineage>
        <taxon>Eukaryota</taxon>
        <taxon>Fungi</taxon>
        <taxon>Dikarya</taxon>
        <taxon>Ascomycota</taxon>
        <taxon>Pezizomycotina</taxon>
        <taxon>Sordariomycetes</taxon>
        <taxon>Sordariomycetidae</taxon>
        <taxon>Diaporthales</taxon>
        <taxon>Cytosporaceae</taxon>
        <taxon>Cytospora</taxon>
    </lineage>
</organism>
<dbReference type="GO" id="GO:0005635">
    <property type="term" value="C:nuclear envelope"/>
    <property type="evidence" value="ECO:0007669"/>
    <property type="project" value="TreeGrafter"/>
</dbReference>
<dbReference type="Proteomes" id="UP001320245">
    <property type="component" value="Unassembled WGS sequence"/>
</dbReference>
<dbReference type="GO" id="GO:0004364">
    <property type="term" value="F:glutathione transferase activity"/>
    <property type="evidence" value="ECO:0007669"/>
    <property type="project" value="TreeGrafter"/>
</dbReference>
<name>A0AAN9ULC4_9PEZI</name>
<evidence type="ECO:0008006" key="8">
    <source>
        <dbReference type="Google" id="ProtNLM"/>
    </source>
</evidence>
<evidence type="ECO:0000256" key="5">
    <source>
        <dbReference type="SAM" id="Phobius"/>
    </source>
</evidence>
<dbReference type="AlphaFoldDB" id="A0AAN9ULC4"/>
<dbReference type="GO" id="GO:0016020">
    <property type="term" value="C:membrane"/>
    <property type="evidence" value="ECO:0007669"/>
    <property type="project" value="UniProtKB-SubCell"/>
</dbReference>
<keyword evidence="2 5" id="KW-0812">Transmembrane</keyword>
<feature type="transmembrane region" description="Helical" evidence="5">
    <location>
        <begin position="122"/>
        <end position="143"/>
    </location>
</feature>
<protein>
    <recommendedName>
        <fullName evidence="8">Microsomal glutathione S-transferase 3</fullName>
    </recommendedName>
</protein>
<dbReference type="InterPro" id="IPR001129">
    <property type="entry name" value="Membr-assoc_MAPEG"/>
</dbReference>
<evidence type="ECO:0000256" key="4">
    <source>
        <dbReference type="ARBA" id="ARBA00023136"/>
    </source>
</evidence>
<dbReference type="GO" id="GO:0004602">
    <property type="term" value="F:glutathione peroxidase activity"/>
    <property type="evidence" value="ECO:0007669"/>
    <property type="project" value="TreeGrafter"/>
</dbReference>
<dbReference type="PANTHER" id="PTHR10250:SF26">
    <property type="entry name" value="GLUTATHIONE S-TRANSFERASE 3, MITOCHONDRIAL"/>
    <property type="match status" value="1"/>
</dbReference>
<dbReference type="EMBL" id="JAJSPL020000001">
    <property type="protein sequence ID" value="KAK7749876.1"/>
    <property type="molecule type" value="Genomic_DNA"/>
</dbReference>
<evidence type="ECO:0000256" key="2">
    <source>
        <dbReference type="ARBA" id="ARBA00022692"/>
    </source>
</evidence>
<comment type="subcellular location">
    <subcellularLocation>
        <location evidence="1">Membrane</location>
        <topology evidence="1">Multi-pass membrane protein</topology>
    </subcellularLocation>
</comment>
<dbReference type="PANTHER" id="PTHR10250">
    <property type="entry name" value="MICROSOMAL GLUTATHIONE S-TRANSFERASE"/>
    <property type="match status" value="1"/>
</dbReference>
<evidence type="ECO:0000256" key="1">
    <source>
        <dbReference type="ARBA" id="ARBA00004141"/>
    </source>
</evidence>
<evidence type="ECO:0000313" key="7">
    <source>
        <dbReference type="Proteomes" id="UP001320245"/>
    </source>
</evidence>
<keyword evidence="4 5" id="KW-0472">Membrane</keyword>
<evidence type="ECO:0000313" key="6">
    <source>
        <dbReference type="EMBL" id="KAK7749876.1"/>
    </source>
</evidence>
<dbReference type="GO" id="GO:0005783">
    <property type="term" value="C:endoplasmic reticulum"/>
    <property type="evidence" value="ECO:0007669"/>
    <property type="project" value="TreeGrafter"/>
</dbReference>
<gene>
    <name evidence="6" type="ORF">SLS53_000458</name>
</gene>
<evidence type="ECO:0000256" key="3">
    <source>
        <dbReference type="ARBA" id="ARBA00022989"/>
    </source>
</evidence>